<evidence type="ECO:0000313" key="1">
    <source>
        <dbReference type="EMBL" id="MBW85394.1"/>
    </source>
</evidence>
<protein>
    <submittedName>
        <fullName evidence="1">Uncharacterized protein</fullName>
    </submittedName>
</protein>
<accession>A0A2P2IW08</accession>
<name>A0A2P2IW08_RHIMU</name>
<dbReference type="EMBL" id="GGEC01004911">
    <property type="protein sequence ID" value="MBW85394.1"/>
    <property type="molecule type" value="Transcribed_RNA"/>
</dbReference>
<sequence length="43" mass="5016">MLRKQLILPYVIMCMFEEAHPSIILDPRLCLKASVRITDLENT</sequence>
<proteinExistence type="predicted"/>
<reference evidence="1" key="1">
    <citation type="submission" date="2018-02" db="EMBL/GenBank/DDBJ databases">
        <title>Rhizophora mucronata_Transcriptome.</title>
        <authorList>
            <person name="Meera S.P."/>
            <person name="Sreeshan A."/>
            <person name="Augustine A."/>
        </authorList>
    </citation>
    <scope>NUCLEOTIDE SEQUENCE</scope>
    <source>
        <tissue evidence="1">Leaf</tissue>
    </source>
</reference>
<organism evidence="1">
    <name type="scientific">Rhizophora mucronata</name>
    <name type="common">Asiatic mangrove</name>
    <dbReference type="NCBI Taxonomy" id="61149"/>
    <lineage>
        <taxon>Eukaryota</taxon>
        <taxon>Viridiplantae</taxon>
        <taxon>Streptophyta</taxon>
        <taxon>Embryophyta</taxon>
        <taxon>Tracheophyta</taxon>
        <taxon>Spermatophyta</taxon>
        <taxon>Magnoliopsida</taxon>
        <taxon>eudicotyledons</taxon>
        <taxon>Gunneridae</taxon>
        <taxon>Pentapetalae</taxon>
        <taxon>rosids</taxon>
        <taxon>fabids</taxon>
        <taxon>Malpighiales</taxon>
        <taxon>Rhizophoraceae</taxon>
        <taxon>Rhizophora</taxon>
    </lineage>
</organism>
<dbReference type="AlphaFoldDB" id="A0A2P2IW08"/>